<proteinExistence type="predicted"/>
<evidence type="ECO:0000313" key="2">
    <source>
        <dbReference type="Proteomes" id="UP000002007"/>
    </source>
</evidence>
<name>A9WUP9_RENSM</name>
<gene>
    <name evidence="1" type="ordered locus">RSal33209_3203</name>
</gene>
<accession>A9WUP9</accession>
<dbReference type="eggNOG" id="COG0477">
    <property type="taxonomic scope" value="Bacteria"/>
</dbReference>
<dbReference type="KEGG" id="rsa:RSal33209_3203"/>
<dbReference type="SUPFAM" id="SSF103473">
    <property type="entry name" value="MFS general substrate transporter"/>
    <property type="match status" value="1"/>
</dbReference>
<keyword evidence="2" id="KW-1185">Reference proteome</keyword>
<dbReference type="InterPro" id="IPR036259">
    <property type="entry name" value="MFS_trans_sf"/>
</dbReference>
<sequence>MSLTMNTRTRSVATLMVALLTACIAFQLNASMLSPALLSMGQELHTDQSVIGLTQTSFFNRGCGIFTLSCPD</sequence>
<dbReference type="EMBL" id="CP000910">
    <property type="protein sequence ID" value="ABY24920.1"/>
    <property type="molecule type" value="Genomic_DNA"/>
</dbReference>
<protein>
    <submittedName>
        <fullName evidence="1">Multidrug transporter</fullName>
    </submittedName>
</protein>
<dbReference type="Proteomes" id="UP000002007">
    <property type="component" value="Chromosome"/>
</dbReference>
<dbReference type="HOGENOM" id="CLU_2719468_0_0_11"/>
<evidence type="ECO:0000313" key="1">
    <source>
        <dbReference type="EMBL" id="ABY24920.1"/>
    </source>
</evidence>
<dbReference type="STRING" id="288705.RSal33209_3203"/>
<reference evidence="2" key="1">
    <citation type="journal article" date="2008" name="J. Bacteriol.">
        <title>Genome sequence of the fish pathogen Renibacterium salmoninarum suggests reductive evolution away from an environmental Arthrobacter ancestor.</title>
        <authorList>
            <person name="Wiens G.D."/>
            <person name="Rockey D.D."/>
            <person name="Wu Z."/>
            <person name="Chang J."/>
            <person name="Levy R."/>
            <person name="Crane S."/>
            <person name="Chen D.S."/>
            <person name="Capri G.R."/>
            <person name="Burnett J.R."/>
            <person name="Sudheesh P.S."/>
            <person name="Schipma M.J."/>
            <person name="Burd H."/>
            <person name="Bhattacharyya A."/>
            <person name="Rhodes L.D."/>
            <person name="Kaul R."/>
            <person name="Strom M.S."/>
        </authorList>
    </citation>
    <scope>NUCLEOTIDE SEQUENCE [LARGE SCALE GENOMIC DNA]</scope>
    <source>
        <strain evidence="2">ATCC 33209 / DSM 20767 / JCM 11484 / NBRC 15589 / NCIMB 2235</strain>
    </source>
</reference>
<organism evidence="1 2">
    <name type="scientific">Renibacterium salmoninarum (strain ATCC 33209 / DSM 20767 / JCM 11484 / NBRC 15589 / NCIMB 2235)</name>
    <dbReference type="NCBI Taxonomy" id="288705"/>
    <lineage>
        <taxon>Bacteria</taxon>
        <taxon>Bacillati</taxon>
        <taxon>Actinomycetota</taxon>
        <taxon>Actinomycetes</taxon>
        <taxon>Micrococcales</taxon>
        <taxon>Micrococcaceae</taxon>
        <taxon>Renibacterium</taxon>
    </lineage>
</organism>
<dbReference type="AlphaFoldDB" id="A9WUP9"/>